<dbReference type="InterPro" id="IPR017867">
    <property type="entry name" value="Tyr_phospatase_low_mol_wt"/>
</dbReference>
<dbReference type="SMART" id="SM00226">
    <property type="entry name" value="LMWPc"/>
    <property type="match status" value="1"/>
</dbReference>
<dbReference type="RefSeq" id="WP_257086778.1">
    <property type="nucleotide sequence ID" value="NZ_CP102097.1"/>
</dbReference>
<keyword evidence="8" id="KW-1185">Reference proteome</keyword>
<dbReference type="EMBL" id="CP102097">
    <property type="protein sequence ID" value="UUM33080.1"/>
    <property type="molecule type" value="Genomic_DNA"/>
</dbReference>
<dbReference type="PANTHER" id="PTHR11717:SF31">
    <property type="entry name" value="LOW MOLECULAR WEIGHT PROTEIN-TYROSINE-PHOSPHATASE ETP-RELATED"/>
    <property type="match status" value="1"/>
</dbReference>
<evidence type="ECO:0000256" key="5">
    <source>
        <dbReference type="ARBA" id="ARBA00051722"/>
    </source>
</evidence>
<keyword evidence="4" id="KW-0904">Protein phosphatase</keyword>
<accession>A0ABY5LTL7</accession>
<evidence type="ECO:0000256" key="2">
    <source>
        <dbReference type="ARBA" id="ARBA00013064"/>
    </source>
</evidence>
<dbReference type="PANTHER" id="PTHR11717">
    <property type="entry name" value="LOW MOLECULAR WEIGHT PROTEIN TYROSINE PHOSPHATASE"/>
    <property type="match status" value="1"/>
</dbReference>
<feature type="domain" description="Phosphotyrosine protein phosphatase I" evidence="6">
    <location>
        <begin position="3"/>
        <end position="145"/>
    </location>
</feature>
<evidence type="ECO:0000259" key="6">
    <source>
        <dbReference type="SMART" id="SM00226"/>
    </source>
</evidence>
<evidence type="ECO:0000256" key="4">
    <source>
        <dbReference type="ARBA" id="ARBA00022912"/>
    </source>
</evidence>
<protein>
    <recommendedName>
        <fullName evidence="2">protein-tyrosine-phosphatase</fullName>
        <ecNumber evidence="2">3.1.3.48</ecNumber>
    </recommendedName>
</protein>
<comment type="similarity">
    <text evidence="1">Belongs to the low molecular weight phosphotyrosine protein phosphatase family.</text>
</comment>
<name>A0ABY5LTL7_9VIBR</name>
<dbReference type="Gene3D" id="3.40.50.2300">
    <property type="match status" value="1"/>
</dbReference>
<evidence type="ECO:0000313" key="8">
    <source>
        <dbReference type="Proteomes" id="UP001058602"/>
    </source>
</evidence>
<dbReference type="PRINTS" id="PR00719">
    <property type="entry name" value="LMWPTPASE"/>
</dbReference>
<dbReference type="Proteomes" id="UP001058602">
    <property type="component" value="Chromosome 2"/>
</dbReference>
<sequence>MFKSILIVCTANICRSPMAEALFKKHLPGKVIASAGIKVTELRFDDFPADERAISVTENHGLNISEHKARQVSPDMLKDFDLILVMNHSQLEEVSKVAAGIRSKTLLVGQWINQGDIADPYRQDVVSFERCLKTLEQAALSWTRKC</sequence>
<dbReference type="InterPro" id="IPR023485">
    <property type="entry name" value="Ptyr_pPase"/>
</dbReference>
<dbReference type="Pfam" id="PF01451">
    <property type="entry name" value="LMWPc"/>
    <property type="match status" value="1"/>
</dbReference>
<reference evidence="7" key="1">
    <citation type="submission" date="2022-07" db="EMBL/GenBank/DDBJ databases">
        <title>Complete genome of Vibrio japonicus strain JCM 31412T and phylogenomic assessment of the Nereis clade of the genus Vibrio.</title>
        <authorList>
            <person name="Shlafstein M.D."/>
            <person name="Emsley S.A."/>
            <person name="Ushijima B."/>
            <person name="Videau P."/>
            <person name="Saw J.H."/>
        </authorList>
    </citation>
    <scope>NUCLEOTIDE SEQUENCE</scope>
    <source>
        <strain evidence="7">JCM 31412</strain>
    </source>
</reference>
<evidence type="ECO:0000256" key="1">
    <source>
        <dbReference type="ARBA" id="ARBA00011063"/>
    </source>
</evidence>
<dbReference type="CDD" id="cd16343">
    <property type="entry name" value="LMWPTP"/>
    <property type="match status" value="1"/>
</dbReference>
<organism evidence="7 8">
    <name type="scientific">Vibrio japonicus</name>
    <dbReference type="NCBI Taxonomy" id="1824638"/>
    <lineage>
        <taxon>Bacteria</taxon>
        <taxon>Pseudomonadati</taxon>
        <taxon>Pseudomonadota</taxon>
        <taxon>Gammaproteobacteria</taxon>
        <taxon>Vibrionales</taxon>
        <taxon>Vibrionaceae</taxon>
        <taxon>Vibrio</taxon>
    </lineage>
</organism>
<dbReference type="InterPro" id="IPR050438">
    <property type="entry name" value="LMW_PTPase"/>
</dbReference>
<keyword evidence="3" id="KW-0378">Hydrolase</keyword>
<evidence type="ECO:0000313" key="7">
    <source>
        <dbReference type="EMBL" id="UUM33080.1"/>
    </source>
</evidence>
<dbReference type="InterPro" id="IPR036196">
    <property type="entry name" value="Ptyr_pPase_sf"/>
</dbReference>
<proteinExistence type="inferred from homology"/>
<comment type="catalytic activity">
    <reaction evidence="5">
        <text>O-phospho-L-tyrosyl-[protein] + H2O = L-tyrosyl-[protein] + phosphate</text>
        <dbReference type="Rhea" id="RHEA:10684"/>
        <dbReference type="Rhea" id="RHEA-COMP:10136"/>
        <dbReference type="Rhea" id="RHEA-COMP:20101"/>
        <dbReference type="ChEBI" id="CHEBI:15377"/>
        <dbReference type="ChEBI" id="CHEBI:43474"/>
        <dbReference type="ChEBI" id="CHEBI:46858"/>
        <dbReference type="ChEBI" id="CHEBI:61978"/>
        <dbReference type="EC" id="3.1.3.48"/>
    </reaction>
</comment>
<gene>
    <name evidence="7" type="ORF">NP165_16160</name>
</gene>
<dbReference type="SUPFAM" id="SSF52788">
    <property type="entry name" value="Phosphotyrosine protein phosphatases I"/>
    <property type="match status" value="1"/>
</dbReference>
<dbReference type="EC" id="3.1.3.48" evidence="2"/>
<evidence type="ECO:0000256" key="3">
    <source>
        <dbReference type="ARBA" id="ARBA00022801"/>
    </source>
</evidence>